<proteinExistence type="predicted"/>
<dbReference type="Pfam" id="PF13715">
    <property type="entry name" value="CarbopepD_reg_2"/>
    <property type="match status" value="1"/>
</dbReference>
<gene>
    <name evidence="1" type="ORF">D0C36_18485</name>
</gene>
<dbReference type="SUPFAM" id="SSF49464">
    <property type="entry name" value="Carboxypeptidase regulatory domain-like"/>
    <property type="match status" value="1"/>
</dbReference>
<dbReference type="InterPro" id="IPR008969">
    <property type="entry name" value="CarboxyPept-like_regulatory"/>
</dbReference>
<evidence type="ECO:0000313" key="1">
    <source>
        <dbReference type="EMBL" id="RFZ90934.1"/>
    </source>
</evidence>
<dbReference type="Gene3D" id="2.60.40.1120">
    <property type="entry name" value="Carboxypeptidase-like, regulatory domain"/>
    <property type="match status" value="1"/>
</dbReference>
<reference evidence="1 2" key="1">
    <citation type="submission" date="2018-08" db="EMBL/GenBank/DDBJ databases">
        <title>Mucilaginibacter sp. MYSH2.</title>
        <authorList>
            <person name="Seo T."/>
        </authorList>
    </citation>
    <scope>NUCLEOTIDE SEQUENCE [LARGE SCALE GENOMIC DNA]</scope>
    <source>
        <strain evidence="1 2">MYSH2</strain>
    </source>
</reference>
<dbReference type="AlphaFoldDB" id="A0A372NPR7"/>
<comment type="caution">
    <text evidence="1">The sequence shown here is derived from an EMBL/GenBank/DDBJ whole genome shotgun (WGS) entry which is preliminary data.</text>
</comment>
<dbReference type="SUPFAM" id="SSF56935">
    <property type="entry name" value="Porins"/>
    <property type="match status" value="1"/>
</dbReference>
<keyword evidence="1" id="KW-0675">Receptor</keyword>
<name>A0A372NPR7_9SPHI</name>
<accession>A0A372NPR7</accession>
<keyword evidence="2" id="KW-1185">Reference proteome</keyword>
<dbReference type="EMBL" id="QWDC01000003">
    <property type="protein sequence ID" value="RFZ90934.1"/>
    <property type="molecule type" value="Genomic_DNA"/>
</dbReference>
<dbReference type="RefSeq" id="WP_117393136.1">
    <property type="nucleotide sequence ID" value="NZ_QWDC01000003.1"/>
</dbReference>
<sequence>MLFVGNNQLLAQFVIKGRVLSADSNSVGHASIKIRGTKVGAPADSAGYYQFKTTIPGKQWLICSAIGYQKDSVLININGDFSRNFILKIDSGSFGVVKVSAGKPIHETKREYVLNDLDIATTAGSVADVAAALQTFPGAAPAGNETGIFIHGGSAEETKTFFDGMLVKNPFGSRLPDIANRSRYSAFLFEKTMFTTSGYNPEYGQAMSSAMLWDTKGLADTTSTEFSLVSLGIGAAHTQRFKSSSLTVGANYYNYALNNSVVKQNVAWQMDPRQYQSMIHWKIKTSPTGMFKLFADYSDTQLSFKINNPIKNQWELLSNTNRNWYVNAHYTDYVFNSWKLFAGVAFNNTAENGSLVKDPYHQHDNVWQEKISLSKEFFKNSLFTVGAEQFQSQRNEGFAQLQRGYNDVLSAAFAQQAVYITKNILVDAGLRAERSNYLNRNNLAPRTSLSYIPSKAHKITGSFGSYYEKPDDSFLSQTDQLTFEKANNYALEYTFTNQYKNLRVQFFHKQYSDLTKIITPVFSGFQAFGPPLQISAFNNSGSGYAKGIDVFWHDVGTFNALEYYISYSYIDTKRNFIDYPAAATPPFVSKHTGNLVAKKLIMNYRAQVSATYTFSSGRSYFNPLNTVFMGDRTQANHNISLGFSYLPHIGRSYSAINLTVGNIFGFKQVYSYRYSYDGARRVTVYPPSGRNILLAFLINLDGGNFNH</sequence>
<evidence type="ECO:0000313" key="2">
    <source>
        <dbReference type="Proteomes" id="UP000264217"/>
    </source>
</evidence>
<organism evidence="1 2">
    <name type="scientific">Mucilaginibacter conchicola</name>
    <dbReference type="NCBI Taxonomy" id="2303333"/>
    <lineage>
        <taxon>Bacteria</taxon>
        <taxon>Pseudomonadati</taxon>
        <taxon>Bacteroidota</taxon>
        <taxon>Sphingobacteriia</taxon>
        <taxon>Sphingobacteriales</taxon>
        <taxon>Sphingobacteriaceae</taxon>
        <taxon>Mucilaginibacter</taxon>
    </lineage>
</organism>
<dbReference type="OrthoDB" id="1075473at2"/>
<protein>
    <submittedName>
        <fullName evidence="1">TonB-dependent receptor</fullName>
    </submittedName>
</protein>
<dbReference type="Proteomes" id="UP000264217">
    <property type="component" value="Unassembled WGS sequence"/>
</dbReference>